<dbReference type="EMBL" id="AEUN01000269">
    <property type="protein sequence ID" value="EHJ08540.1"/>
    <property type="molecule type" value="Genomic_DNA"/>
</dbReference>
<comment type="caution">
    <text evidence="1">The sequence shown here is derived from an EMBL/GenBank/DDBJ whole genome shotgun (WGS) entry which is preliminary data.</text>
</comment>
<protein>
    <submittedName>
        <fullName evidence="1">Uncharacterized protein</fullName>
    </submittedName>
</protein>
<feature type="non-terminal residue" evidence="1">
    <location>
        <position position="1"/>
    </location>
</feature>
<sequence>ALPIPCCVSQFIEDFSIKIDDVMTKDNLITAPM</sequence>
<reference evidence="1 2" key="1">
    <citation type="journal article" date="2012" name="BMC Genomics">
        <title>Comparative genomic analysis of the genus Staphylococcus including Staphylococcus aureus and its newly described sister species Staphylococcus simiae.</title>
        <authorList>
            <person name="Suzuki H."/>
            <person name="Lefebure T."/>
            <person name="Pavinski Bitar P."/>
            <person name="Stanhope M.J."/>
        </authorList>
    </citation>
    <scope>NUCLEOTIDE SEQUENCE [LARGE SCALE GENOMIC DNA]</scope>
    <source>
        <strain evidence="1 2">CCM 7213</strain>
    </source>
</reference>
<dbReference type="Proteomes" id="UP000005413">
    <property type="component" value="Unassembled WGS sequence"/>
</dbReference>
<keyword evidence="2" id="KW-1185">Reference proteome</keyword>
<gene>
    <name evidence="1" type="ORF">SS7213T_03625</name>
</gene>
<feature type="non-terminal residue" evidence="1">
    <location>
        <position position="33"/>
    </location>
</feature>
<evidence type="ECO:0000313" key="2">
    <source>
        <dbReference type="Proteomes" id="UP000005413"/>
    </source>
</evidence>
<organism evidence="1 2">
    <name type="scientific">Staphylococcus simiae CCM 7213 = CCUG 51256</name>
    <dbReference type="NCBI Taxonomy" id="911238"/>
    <lineage>
        <taxon>Bacteria</taxon>
        <taxon>Bacillati</taxon>
        <taxon>Bacillota</taxon>
        <taxon>Bacilli</taxon>
        <taxon>Bacillales</taxon>
        <taxon>Staphylococcaceae</taxon>
        <taxon>Staphylococcus</taxon>
    </lineage>
</organism>
<dbReference type="AlphaFoldDB" id="G5JGZ6"/>
<accession>G5JGZ6</accession>
<name>G5JGZ6_9STAP</name>
<evidence type="ECO:0000313" key="1">
    <source>
        <dbReference type="EMBL" id="EHJ08540.1"/>
    </source>
</evidence>
<proteinExistence type="predicted"/>